<sequence>MAKNLAYFKEYIVILNLKKNLYINTNKISQNMTLFLKTEEPQKNKYNENNNNNYDNESSESIEFLETLNGDKLVKGDKVIEVKTEWSTHLGDDDAEAT</sequence>
<dbReference type="OrthoDB" id="5898720at2759"/>
<name>A0A8T0A4P2_9BILA</name>
<dbReference type="EMBL" id="JABEBT010000001">
    <property type="protein sequence ID" value="KAF7640279.1"/>
    <property type="molecule type" value="Genomic_DNA"/>
</dbReference>
<evidence type="ECO:0000313" key="1">
    <source>
        <dbReference type="EMBL" id="KAF7640279.1"/>
    </source>
</evidence>
<evidence type="ECO:0000313" key="2">
    <source>
        <dbReference type="Proteomes" id="UP000605970"/>
    </source>
</evidence>
<reference evidence="1" key="1">
    <citation type="journal article" date="2020" name="Ecol. Evol.">
        <title>Genome structure and content of the rice root-knot nematode (Meloidogyne graminicola).</title>
        <authorList>
            <person name="Phan N.T."/>
            <person name="Danchin E.G.J."/>
            <person name="Klopp C."/>
            <person name="Perfus-Barbeoch L."/>
            <person name="Kozlowski D.K."/>
            <person name="Koutsovoulos G.D."/>
            <person name="Lopez-Roques C."/>
            <person name="Bouchez O."/>
            <person name="Zahm M."/>
            <person name="Besnard G."/>
            <person name="Bellafiore S."/>
        </authorList>
    </citation>
    <scope>NUCLEOTIDE SEQUENCE</scope>
    <source>
        <strain evidence="1">VN-18</strain>
    </source>
</reference>
<comment type="caution">
    <text evidence="1">The sequence shown here is derived from an EMBL/GenBank/DDBJ whole genome shotgun (WGS) entry which is preliminary data.</text>
</comment>
<proteinExistence type="predicted"/>
<keyword evidence="2" id="KW-1185">Reference proteome</keyword>
<dbReference type="Proteomes" id="UP000605970">
    <property type="component" value="Unassembled WGS sequence"/>
</dbReference>
<gene>
    <name evidence="1" type="ORF">Mgra_00000107</name>
</gene>
<protein>
    <submittedName>
        <fullName evidence="1">Uncharacterized protein</fullName>
    </submittedName>
</protein>
<dbReference type="AlphaFoldDB" id="A0A8T0A4P2"/>
<organism evidence="1 2">
    <name type="scientific">Meloidogyne graminicola</name>
    <dbReference type="NCBI Taxonomy" id="189291"/>
    <lineage>
        <taxon>Eukaryota</taxon>
        <taxon>Metazoa</taxon>
        <taxon>Ecdysozoa</taxon>
        <taxon>Nematoda</taxon>
        <taxon>Chromadorea</taxon>
        <taxon>Rhabditida</taxon>
        <taxon>Tylenchina</taxon>
        <taxon>Tylenchomorpha</taxon>
        <taxon>Tylenchoidea</taxon>
        <taxon>Meloidogynidae</taxon>
        <taxon>Meloidogyninae</taxon>
        <taxon>Meloidogyne</taxon>
    </lineage>
</organism>
<accession>A0A8T0A4P2</accession>